<dbReference type="CDD" id="cd17574">
    <property type="entry name" value="REC_OmpR"/>
    <property type="match status" value="1"/>
</dbReference>
<dbReference type="GO" id="GO:0000160">
    <property type="term" value="P:phosphorelay signal transduction system"/>
    <property type="evidence" value="ECO:0007669"/>
    <property type="project" value="InterPro"/>
</dbReference>
<dbReference type="GO" id="GO:0005524">
    <property type="term" value="F:ATP binding"/>
    <property type="evidence" value="ECO:0007669"/>
    <property type="project" value="UniProtKB-UniRule"/>
</dbReference>
<dbReference type="Pfam" id="PF00072">
    <property type="entry name" value="Response_reg"/>
    <property type="match status" value="1"/>
</dbReference>
<dbReference type="Gene3D" id="3.30.200.20">
    <property type="entry name" value="Phosphorylase Kinase, domain 1"/>
    <property type="match status" value="1"/>
</dbReference>
<dbReference type="PROSITE" id="PS00108">
    <property type="entry name" value="PROTEIN_KINASE_ST"/>
    <property type="match status" value="1"/>
</dbReference>
<dbReference type="InterPro" id="IPR011006">
    <property type="entry name" value="CheY-like_superfamily"/>
</dbReference>
<dbReference type="PROSITE" id="PS50110">
    <property type="entry name" value="RESPONSE_REGULATORY"/>
    <property type="match status" value="1"/>
</dbReference>
<dbReference type="InterPro" id="IPR003607">
    <property type="entry name" value="HD/PDEase_dom"/>
</dbReference>
<evidence type="ECO:0000256" key="1">
    <source>
        <dbReference type="ARBA" id="ARBA00022741"/>
    </source>
</evidence>
<proteinExistence type="predicted"/>
<dbReference type="InterPro" id="IPR008271">
    <property type="entry name" value="Ser/Thr_kinase_AS"/>
</dbReference>
<evidence type="ECO:0000313" key="10">
    <source>
        <dbReference type="Proteomes" id="UP000214646"/>
    </source>
</evidence>
<dbReference type="SUPFAM" id="SSF56112">
    <property type="entry name" value="Protein kinase-like (PK-like)"/>
    <property type="match status" value="1"/>
</dbReference>
<evidence type="ECO:0000259" key="6">
    <source>
        <dbReference type="PROSITE" id="PS50110"/>
    </source>
</evidence>
<dbReference type="CDD" id="cd14014">
    <property type="entry name" value="STKc_PknB_like"/>
    <property type="match status" value="1"/>
</dbReference>
<dbReference type="PANTHER" id="PTHR45228:SF5">
    <property type="entry name" value="CYCLIC DI-GMP PHOSPHODIESTERASE VC_1348-RELATED"/>
    <property type="match status" value="1"/>
</dbReference>
<evidence type="ECO:0000259" key="8">
    <source>
        <dbReference type="PROSITE" id="PS51832"/>
    </source>
</evidence>
<evidence type="ECO:0000256" key="4">
    <source>
        <dbReference type="PROSITE-ProRule" id="PRU10141"/>
    </source>
</evidence>
<dbReference type="Proteomes" id="UP000214646">
    <property type="component" value="Unassembled WGS sequence"/>
</dbReference>
<organism evidence="9 10">
    <name type="scientific">Fimbriiglobus ruber</name>
    <dbReference type="NCBI Taxonomy" id="1908690"/>
    <lineage>
        <taxon>Bacteria</taxon>
        <taxon>Pseudomonadati</taxon>
        <taxon>Planctomycetota</taxon>
        <taxon>Planctomycetia</taxon>
        <taxon>Gemmatales</taxon>
        <taxon>Gemmataceae</taxon>
        <taxon>Fimbriiglobus</taxon>
    </lineage>
</organism>
<dbReference type="Gene3D" id="3.40.50.2300">
    <property type="match status" value="1"/>
</dbReference>
<dbReference type="CDD" id="cd00077">
    <property type="entry name" value="HDc"/>
    <property type="match status" value="1"/>
</dbReference>
<keyword evidence="2 4" id="KW-0067">ATP-binding</keyword>
<keyword evidence="3" id="KW-0597">Phosphoprotein</keyword>
<feature type="domain" description="HD-GYP" evidence="8">
    <location>
        <begin position="546"/>
        <end position="757"/>
    </location>
</feature>
<dbReference type="InterPro" id="IPR006674">
    <property type="entry name" value="HD_domain"/>
</dbReference>
<dbReference type="PROSITE" id="PS50011">
    <property type="entry name" value="PROTEIN_KINASE_DOM"/>
    <property type="match status" value="1"/>
</dbReference>
<keyword evidence="10" id="KW-1185">Reference proteome</keyword>
<dbReference type="Pfam" id="PF00069">
    <property type="entry name" value="Pkinase"/>
    <property type="match status" value="1"/>
</dbReference>
<dbReference type="AlphaFoldDB" id="A0A225DI31"/>
<dbReference type="SUPFAM" id="SSF109604">
    <property type="entry name" value="HD-domain/PDEase-like"/>
    <property type="match status" value="1"/>
</dbReference>
<comment type="caution">
    <text evidence="9">The sequence shown here is derived from an EMBL/GenBank/DDBJ whole genome shotgun (WGS) entry which is preliminary data.</text>
</comment>
<dbReference type="SMART" id="SM00220">
    <property type="entry name" value="S_TKc"/>
    <property type="match status" value="1"/>
</dbReference>
<evidence type="ECO:0000259" key="7">
    <source>
        <dbReference type="PROSITE" id="PS51831"/>
    </source>
</evidence>
<sequence>MFPVPSPPMNSDLNTNESDLAAAVLGKLLTTGAIPADAWDQVPLVGREALARQPNLHALADALLTRRLVTPYQAGRIRAGVVNGLVLGNYRILGKIGAGGMGTVFRAEHKKLKTPVAVKAMFADGAPGHRLGIERFFVEVRAVAALRHPNVVAAVDAGEEPHAGPDGENVPYLVMEYVPGKNLDDLVTNEGPLSIAVACQYAYQIADALTEAHGYGLVHRDIKPSNVLVTPDGRVKLLDFGVALLPNVDGRLTKDGARLGTVGYMSPEQARNPRDVDGRADVFGLAATMYFALTGRDPFMPPVGAAAATRPPSLIDARPDAPPALAVALDHMMALDPAARTETAAAAMRELAPFLGWSAATGPAPRIPSKINAPIPRDAIARPSSAGTDKSARGHRILIVDDEHAVRRVCRLALQPEPFTCDEVTNGPDAVAFGLAGGYDLILLDVDLPDLGGEEVLRKLRAHPPAPHLKIIMLSGRASGDDLSRLLSSGADDYLAKPFSVVQLRARVKAAIQLKEAQDRSDTLTRHLASANSELERALTARDGELIHARGALVLAMAKLVGQRSTETGPHLIRIQRYCRVLAAAAAATPAFDARLDTTFVQTVESAAPLHDIGKVAVPDHILNKPGKLTEEELEVMKAHTTIGAETLAEVCSRYPFATGFFHTAIEIARHHHERWDGTGYPDRLAGESIPLSARLVAIADVYDALRSRRVYKPAYSHQTAVEHMLDRSAGHFDPALVDVFRQVAPQFDRVFRDASD</sequence>
<dbReference type="Pfam" id="PF13487">
    <property type="entry name" value="HD_5"/>
    <property type="match status" value="1"/>
</dbReference>
<dbReference type="InterPro" id="IPR052020">
    <property type="entry name" value="Cyclic_di-GMP/3'3'-cGAMP_PDE"/>
</dbReference>
<name>A0A225DI31_9BACT</name>
<feature type="domain" description="HD" evidence="7">
    <location>
        <begin position="568"/>
        <end position="706"/>
    </location>
</feature>
<dbReference type="SMART" id="SM00471">
    <property type="entry name" value="HDc"/>
    <property type="match status" value="1"/>
</dbReference>
<keyword evidence="1 4" id="KW-0547">Nucleotide-binding</keyword>
<dbReference type="PROSITE" id="PS00107">
    <property type="entry name" value="PROTEIN_KINASE_ATP"/>
    <property type="match status" value="1"/>
</dbReference>
<protein>
    <submittedName>
        <fullName evidence="9">Response regulator</fullName>
    </submittedName>
</protein>
<feature type="domain" description="Response regulatory" evidence="6">
    <location>
        <begin position="396"/>
        <end position="512"/>
    </location>
</feature>
<evidence type="ECO:0000259" key="5">
    <source>
        <dbReference type="PROSITE" id="PS50011"/>
    </source>
</evidence>
<accession>A0A225DI31</accession>
<gene>
    <name evidence="9" type="ORF">FRUB_05917</name>
</gene>
<dbReference type="InterPro" id="IPR011009">
    <property type="entry name" value="Kinase-like_dom_sf"/>
</dbReference>
<dbReference type="InterPro" id="IPR037522">
    <property type="entry name" value="HD_GYP_dom"/>
</dbReference>
<dbReference type="OrthoDB" id="263603at2"/>
<dbReference type="SUPFAM" id="SSF52172">
    <property type="entry name" value="CheY-like"/>
    <property type="match status" value="1"/>
</dbReference>
<evidence type="ECO:0000256" key="2">
    <source>
        <dbReference type="ARBA" id="ARBA00022840"/>
    </source>
</evidence>
<feature type="binding site" evidence="4">
    <location>
        <position position="119"/>
    </location>
    <ligand>
        <name>ATP</name>
        <dbReference type="ChEBI" id="CHEBI:30616"/>
    </ligand>
</feature>
<dbReference type="RefSeq" id="WP_088256841.1">
    <property type="nucleotide sequence ID" value="NZ_NIDE01000010.1"/>
</dbReference>
<dbReference type="Gene3D" id="1.10.510.10">
    <property type="entry name" value="Transferase(Phosphotransferase) domain 1"/>
    <property type="match status" value="1"/>
</dbReference>
<dbReference type="PROSITE" id="PS51832">
    <property type="entry name" value="HD_GYP"/>
    <property type="match status" value="1"/>
</dbReference>
<dbReference type="Gene3D" id="1.10.3210.10">
    <property type="entry name" value="Hypothetical protein af1432"/>
    <property type="match status" value="1"/>
</dbReference>
<dbReference type="InterPro" id="IPR000719">
    <property type="entry name" value="Prot_kinase_dom"/>
</dbReference>
<dbReference type="PANTHER" id="PTHR45228">
    <property type="entry name" value="CYCLIC DI-GMP PHOSPHODIESTERASE TM_0186-RELATED"/>
    <property type="match status" value="1"/>
</dbReference>
<feature type="modified residue" description="4-aspartylphosphate" evidence="3">
    <location>
        <position position="445"/>
    </location>
</feature>
<reference evidence="10" key="1">
    <citation type="submission" date="2017-06" db="EMBL/GenBank/DDBJ databases">
        <title>Genome analysis of Fimbriiglobus ruber SP5, the first member of the order Planctomycetales with confirmed chitinolytic capability.</title>
        <authorList>
            <person name="Ravin N.V."/>
            <person name="Rakitin A.L."/>
            <person name="Ivanova A.A."/>
            <person name="Beletsky A.V."/>
            <person name="Kulichevskaya I.S."/>
            <person name="Mardanov A.V."/>
            <person name="Dedysh S.N."/>
        </authorList>
    </citation>
    <scope>NUCLEOTIDE SEQUENCE [LARGE SCALE GENOMIC DNA]</scope>
    <source>
        <strain evidence="10">SP5</strain>
    </source>
</reference>
<dbReference type="EMBL" id="NIDE01000010">
    <property type="protein sequence ID" value="OWK39354.1"/>
    <property type="molecule type" value="Genomic_DNA"/>
</dbReference>
<dbReference type="GO" id="GO:0004672">
    <property type="term" value="F:protein kinase activity"/>
    <property type="evidence" value="ECO:0007669"/>
    <property type="project" value="InterPro"/>
</dbReference>
<feature type="domain" description="Protein kinase" evidence="5">
    <location>
        <begin position="90"/>
        <end position="355"/>
    </location>
</feature>
<dbReference type="PROSITE" id="PS51831">
    <property type="entry name" value="HD"/>
    <property type="match status" value="1"/>
</dbReference>
<dbReference type="InterPro" id="IPR001789">
    <property type="entry name" value="Sig_transdc_resp-reg_receiver"/>
</dbReference>
<evidence type="ECO:0000313" key="9">
    <source>
        <dbReference type="EMBL" id="OWK39354.1"/>
    </source>
</evidence>
<dbReference type="SMART" id="SM00448">
    <property type="entry name" value="REC"/>
    <property type="match status" value="1"/>
</dbReference>
<dbReference type="InterPro" id="IPR017441">
    <property type="entry name" value="Protein_kinase_ATP_BS"/>
</dbReference>
<evidence type="ECO:0000256" key="3">
    <source>
        <dbReference type="PROSITE-ProRule" id="PRU00169"/>
    </source>
</evidence>